<dbReference type="AlphaFoldDB" id="A0A1F5WCA8"/>
<protein>
    <submittedName>
        <fullName evidence="1">Uncharacterized protein</fullName>
    </submittedName>
</protein>
<reference evidence="1 2" key="1">
    <citation type="journal article" date="2016" name="Nat. Commun.">
        <title>Thousands of microbial genomes shed light on interconnected biogeochemical processes in an aquifer system.</title>
        <authorList>
            <person name="Anantharaman K."/>
            <person name="Brown C.T."/>
            <person name="Hug L.A."/>
            <person name="Sharon I."/>
            <person name="Castelle C.J."/>
            <person name="Probst A.J."/>
            <person name="Thomas B.C."/>
            <person name="Singh A."/>
            <person name="Wilkins M.J."/>
            <person name="Karaoz U."/>
            <person name="Brodie E.L."/>
            <person name="Williams K.H."/>
            <person name="Hubbard S.S."/>
            <person name="Banfield J.F."/>
        </authorList>
    </citation>
    <scope>NUCLEOTIDE SEQUENCE [LARGE SCALE GENOMIC DNA]</scope>
</reference>
<organism evidence="1 2">
    <name type="scientific">Candidatus Giovannonibacteria bacterium RIFCSPHIGHO2_02_43_16</name>
    <dbReference type="NCBI Taxonomy" id="1798331"/>
    <lineage>
        <taxon>Bacteria</taxon>
        <taxon>Candidatus Giovannoniibacteriota</taxon>
    </lineage>
</organism>
<comment type="caution">
    <text evidence="1">The sequence shown here is derived from an EMBL/GenBank/DDBJ whole genome shotgun (WGS) entry which is preliminary data.</text>
</comment>
<gene>
    <name evidence="1" type="ORF">A2W57_00270</name>
</gene>
<accession>A0A1F5WCA8</accession>
<name>A0A1F5WCA8_9BACT</name>
<evidence type="ECO:0000313" key="1">
    <source>
        <dbReference type="EMBL" id="OGF73359.1"/>
    </source>
</evidence>
<dbReference type="STRING" id="1798331.A2W57_00270"/>
<dbReference type="Proteomes" id="UP000178276">
    <property type="component" value="Unassembled WGS sequence"/>
</dbReference>
<proteinExistence type="predicted"/>
<evidence type="ECO:0000313" key="2">
    <source>
        <dbReference type="Proteomes" id="UP000178276"/>
    </source>
</evidence>
<dbReference type="EMBL" id="MFHJ01000048">
    <property type="protein sequence ID" value="OGF73359.1"/>
    <property type="molecule type" value="Genomic_DNA"/>
</dbReference>
<sequence>MEYFTEEGAIEKLTVTVEIDFEIDGHLVSAEGVVTDYFRIADLGFSVLIQCLIAGGKSVSVLFNKTKYEDCVEELSDPIIEEHFNGKDKVLYRFLSQWPQ</sequence>